<evidence type="ECO:0000313" key="4">
    <source>
        <dbReference type="EMBL" id="MDA0176469.1"/>
    </source>
</evidence>
<evidence type="ECO:0000256" key="2">
    <source>
        <dbReference type="SAM" id="SignalP"/>
    </source>
</evidence>
<dbReference type="PANTHER" id="PTHR39200:SF1">
    <property type="entry name" value="AUTO-TRANSPORTER ADHESIN HEAD GIN DOMAIN-CONTAINING PROTEIN-RELATED"/>
    <property type="match status" value="1"/>
</dbReference>
<feature type="chain" id="PRO_5046350587" evidence="2">
    <location>
        <begin position="23"/>
        <end position="243"/>
    </location>
</feature>
<reference evidence="4" key="1">
    <citation type="submission" date="2022-11" db="EMBL/GenBank/DDBJ databases">
        <title>Refractory cell wall polysaccharides provide important carbon source for microbial heterotrophs in the hadal ocean.</title>
        <authorList>
            <person name="Zhu X."/>
        </authorList>
    </citation>
    <scope>NUCLEOTIDE SEQUENCE</scope>
    <source>
        <strain evidence="4">MTRN7</strain>
    </source>
</reference>
<evidence type="ECO:0000313" key="5">
    <source>
        <dbReference type="Proteomes" id="UP001149142"/>
    </source>
</evidence>
<dbReference type="EMBL" id="JAPFGC010000002">
    <property type="protein sequence ID" value="MDA0176469.1"/>
    <property type="molecule type" value="Genomic_DNA"/>
</dbReference>
<keyword evidence="2" id="KW-0732">Signal</keyword>
<dbReference type="Pfam" id="PF10988">
    <property type="entry name" value="DUF2807"/>
    <property type="match status" value="1"/>
</dbReference>
<organism evidence="4 5">
    <name type="scientific">Mesoflavibacter profundi</name>
    <dbReference type="NCBI Taxonomy" id="2708110"/>
    <lineage>
        <taxon>Bacteria</taxon>
        <taxon>Pseudomonadati</taxon>
        <taxon>Bacteroidota</taxon>
        <taxon>Flavobacteriia</taxon>
        <taxon>Flavobacteriales</taxon>
        <taxon>Flavobacteriaceae</taxon>
        <taxon>Mesoflavibacter</taxon>
    </lineage>
</organism>
<proteinExistence type="predicted"/>
<evidence type="ECO:0000256" key="1">
    <source>
        <dbReference type="SAM" id="MobiDB-lite"/>
    </source>
</evidence>
<comment type="caution">
    <text evidence="4">The sequence shown here is derived from an EMBL/GenBank/DDBJ whole genome shotgun (WGS) entry which is preliminary data.</text>
</comment>
<keyword evidence="5" id="KW-1185">Reference proteome</keyword>
<name>A0ABT4RXC2_9FLAO</name>
<dbReference type="RefSeq" id="WP_270005058.1">
    <property type="nucleotide sequence ID" value="NZ_JAPFGC010000002.1"/>
</dbReference>
<feature type="compositionally biased region" description="Basic and acidic residues" evidence="1">
    <location>
        <begin position="222"/>
        <end position="232"/>
    </location>
</feature>
<feature type="domain" description="Putative auto-transporter adhesin head GIN" evidence="3">
    <location>
        <begin position="45"/>
        <end position="228"/>
    </location>
</feature>
<dbReference type="Proteomes" id="UP001149142">
    <property type="component" value="Unassembled WGS sequence"/>
</dbReference>
<feature type="signal peptide" evidence="2">
    <location>
        <begin position="1"/>
        <end position="22"/>
    </location>
</feature>
<accession>A0ABT4RXC2</accession>
<protein>
    <submittedName>
        <fullName evidence="4">DUF2807 domain-containing protein</fullName>
    </submittedName>
</protein>
<sequence>MKTFKISLITVITVLSFNCSYAQWGNKKIKGNGNVTTITKTTSSYDQIKLAGWMDFNLVNGKEGNITLEGESNLLDYIITETQGSTLIIKIENNVNLKPSFNKTIKIIIPYQDIDEVSLSGSGDVTTNTTIKSRNFKSKISGSGDITLDVEASDIEATVTGSGDLTLTGVTNLLDVTVTGSGDFHGTRLESNHTKAKVTGSGDIEVIAKKELDAKVTGSGDIEYKGHPEKVNKKVSGSGDISN</sequence>
<feature type="region of interest" description="Disordered" evidence="1">
    <location>
        <begin position="219"/>
        <end position="243"/>
    </location>
</feature>
<dbReference type="Gene3D" id="2.160.20.120">
    <property type="match status" value="1"/>
</dbReference>
<dbReference type="PANTHER" id="PTHR39200">
    <property type="entry name" value="HYPOTHETICAL EXPORTED PROTEIN"/>
    <property type="match status" value="1"/>
</dbReference>
<gene>
    <name evidence="4" type="ORF">OOZ35_03070</name>
</gene>
<dbReference type="InterPro" id="IPR021255">
    <property type="entry name" value="DUF2807"/>
</dbReference>
<evidence type="ECO:0000259" key="3">
    <source>
        <dbReference type="Pfam" id="PF10988"/>
    </source>
</evidence>